<keyword evidence="5" id="KW-1015">Disulfide bond</keyword>
<gene>
    <name evidence="10" type="ORF">IPOD504_LOCUS965</name>
</gene>
<dbReference type="PROSITE" id="PS50940">
    <property type="entry name" value="CHIT_BIND_II"/>
    <property type="match status" value="3"/>
</dbReference>
<dbReference type="Gene3D" id="3.20.20.80">
    <property type="entry name" value="Glycosidases"/>
    <property type="match status" value="1"/>
</dbReference>
<evidence type="ECO:0000256" key="4">
    <source>
        <dbReference type="ARBA" id="ARBA00022737"/>
    </source>
</evidence>
<feature type="region of interest" description="Disordered" evidence="7">
    <location>
        <begin position="1602"/>
        <end position="1622"/>
    </location>
</feature>
<accession>A0ABN8HS09</accession>
<dbReference type="InterPro" id="IPR036508">
    <property type="entry name" value="Chitin-bd_dom_sf"/>
</dbReference>
<feature type="domain" description="Chitin-binding type-2" evidence="9">
    <location>
        <begin position="373"/>
        <end position="438"/>
    </location>
</feature>
<keyword evidence="11" id="KW-1185">Reference proteome</keyword>
<evidence type="ECO:0000256" key="7">
    <source>
        <dbReference type="SAM" id="MobiDB-lite"/>
    </source>
</evidence>
<feature type="chain" id="PRO_5046805840" description="Chitin-binding type-2 domain-containing protein" evidence="8">
    <location>
        <begin position="16"/>
        <end position="2120"/>
    </location>
</feature>
<dbReference type="Proteomes" id="UP000837857">
    <property type="component" value="Chromosome 10"/>
</dbReference>
<dbReference type="Pfam" id="PF00704">
    <property type="entry name" value="Glyco_hydro_18"/>
    <property type="match status" value="1"/>
</dbReference>
<evidence type="ECO:0000256" key="3">
    <source>
        <dbReference type="ARBA" id="ARBA00022729"/>
    </source>
</evidence>
<evidence type="ECO:0000313" key="11">
    <source>
        <dbReference type="Proteomes" id="UP000837857"/>
    </source>
</evidence>
<feature type="region of interest" description="Disordered" evidence="7">
    <location>
        <begin position="1902"/>
        <end position="1927"/>
    </location>
</feature>
<feature type="compositionally biased region" description="Polar residues" evidence="7">
    <location>
        <begin position="1907"/>
        <end position="1927"/>
    </location>
</feature>
<keyword evidence="3 8" id="KW-0732">Signal</keyword>
<dbReference type="InterPro" id="IPR001223">
    <property type="entry name" value="Glyco_hydro18_cat"/>
</dbReference>
<dbReference type="Pfam" id="PF01607">
    <property type="entry name" value="CBM_14"/>
    <property type="match status" value="3"/>
</dbReference>
<protein>
    <recommendedName>
        <fullName evidence="9">Chitin-binding type-2 domain-containing protein</fullName>
    </recommendedName>
</protein>
<feature type="compositionally biased region" description="Low complexity" evidence="7">
    <location>
        <begin position="1610"/>
        <end position="1621"/>
    </location>
</feature>
<evidence type="ECO:0000256" key="6">
    <source>
        <dbReference type="ARBA" id="ARBA00023180"/>
    </source>
</evidence>
<name>A0ABN8HS09_9NEOP</name>
<dbReference type="SUPFAM" id="SSF51445">
    <property type="entry name" value="(Trans)glycosidases"/>
    <property type="match status" value="1"/>
</dbReference>
<evidence type="ECO:0000256" key="1">
    <source>
        <dbReference type="ARBA" id="ARBA00009121"/>
    </source>
</evidence>
<feature type="domain" description="Chitin-binding type-2" evidence="9">
    <location>
        <begin position="2051"/>
        <end position="2112"/>
    </location>
</feature>
<feature type="signal peptide" evidence="8">
    <location>
        <begin position="1"/>
        <end position="15"/>
    </location>
</feature>
<keyword evidence="6" id="KW-0325">Glycoprotein</keyword>
<dbReference type="InterPro" id="IPR051940">
    <property type="entry name" value="Chitin_bind-dev_reg"/>
</dbReference>
<reference evidence="10" key="1">
    <citation type="submission" date="2022-03" db="EMBL/GenBank/DDBJ databases">
        <authorList>
            <person name="Martin H S."/>
        </authorList>
    </citation>
    <scope>NUCLEOTIDE SEQUENCE</scope>
</reference>
<evidence type="ECO:0000256" key="5">
    <source>
        <dbReference type="ARBA" id="ARBA00023157"/>
    </source>
</evidence>
<dbReference type="EMBL" id="OW152822">
    <property type="protein sequence ID" value="CAH2036986.1"/>
    <property type="molecule type" value="Genomic_DNA"/>
</dbReference>
<evidence type="ECO:0000256" key="8">
    <source>
        <dbReference type="SAM" id="SignalP"/>
    </source>
</evidence>
<keyword evidence="4" id="KW-0677">Repeat</keyword>
<dbReference type="PANTHER" id="PTHR23301:SF0">
    <property type="entry name" value="CHITIN-BINDING TYPE-2 DOMAIN-CONTAINING PROTEIN-RELATED"/>
    <property type="match status" value="1"/>
</dbReference>
<proteinExistence type="inferred from homology"/>
<dbReference type="InterPro" id="IPR011583">
    <property type="entry name" value="Chitinase_II/V-like_cat"/>
</dbReference>
<dbReference type="SUPFAM" id="SSF57625">
    <property type="entry name" value="Invertebrate chitin-binding proteins"/>
    <property type="match status" value="3"/>
</dbReference>
<dbReference type="SMART" id="SM00636">
    <property type="entry name" value="Glyco_18"/>
    <property type="match status" value="1"/>
</dbReference>
<dbReference type="Gene3D" id="2.170.140.10">
    <property type="entry name" value="Chitin binding domain"/>
    <property type="match status" value="3"/>
</dbReference>
<dbReference type="PANTHER" id="PTHR23301">
    <property type="entry name" value="CHITIN BINDING PERITROPHIN-A"/>
    <property type="match status" value="1"/>
</dbReference>
<dbReference type="InterPro" id="IPR029070">
    <property type="entry name" value="Chitinase_insertion_sf"/>
</dbReference>
<dbReference type="SMART" id="SM00494">
    <property type="entry name" value="ChtBD2"/>
    <property type="match status" value="3"/>
</dbReference>
<dbReference type="InterPro" id="IPR017853">
    <property type="entry name" value="GH"/>
</dbReference>
<organism evidence="10 11">
    <name type="scientific">Iphiclides podalirius</name>
    <name type="common">scarce swallowtail</name>
    <dbReference type="NCBI Taxonomy" id="110791"/>
    <lineage>
        <taxon>Eukaryota</taxon>
        <taxon>Metazoa</taxon>
        <taxon>Ecdysozoa</taxon>
        <taxon>Arthropoda</taxon>
        <taxon>Hexapoda</taxon>
        <taxon>Insecta</taxon>
        <taxon>Pterygota</taxon>
        <taxon>Neoptera</taxon>
        <taxon>Endopterygota</taxon>
        <taxon>Lepidoptera</taxon>
        <taxon>Glossata</taxon>
        <taxon>Ditrysia</taxon>
        <taxon>Papilionoidea</taxon>
        <taxon>Papilionidae</taxon>
        <taxon>Papilioninae</taxon>
        <taxon>Iphiclides</taxon>
    </lineage>
</organism>
<feature type="domain" description="Chitin-binding type-2" evidence="9">
    <location>
        <begin position="449"/>
        <end position="510"/>
    </location>
</feature>
<evidence type="ECO:0000259" key="9">
    <source>
        <dbReference type="PROSITE" id="PS50940"/>
    </source>
</evidence>
<comment type="similarity">
    <text evidence="1">Belongs to the glycosyl hydrolase 18 family. Chitinase class II subfamily.</text>
</comment>
<evidence type="ECO:0000313" key="10">
    <source>
        <dbReference type="EMBL" id="CAH2036986.1"/>
    </source>
</evidence>
<feature type="region of interest" description="Disordered" evidence="7">
    <location>
        <begin position="675"/>
        <end position="709"/>
    </location>
</feature>
<keyword evidence="2" id="KW-0147">Chitin-binding</keyword>
<dbReference type="InterPro" id="IPR002557">
    <property type="entry name" value="Chitin-bd_dom"/>
</dbReference>
<feature type="non-terminal residue" evidence="10">
    <location>
        <position position="1"/>
    </location>
</feature>
<dbReference type="Gene3D" id="3.10.50.10">
    <property type="match status" value="1"/>
</dbReference>
<sequence length="2120" mass="232118">MWLLLFCVVAGAALSAEGAGAGAARLVCYVEGGHQEFSECTHLVYAGDARGEKLDGLLREYRKSNPRLKIILRASEVDKDLRTLLKSKHVQGLELHDAHRTINRTKVLEMVDSARAAISSNGGGPLFLALPAHPELLAKYYDLRELVKKTDLMIVQTHALGLVKRMTYHPSRLSGLWDMMNTDSVVDLVIGLGVPPSKIVVSLPATARQFTLLNETLSTPGSPTLEEDPKEIDQSELCRQLQRGRWTLERDQDLSAPYAFKNKTWISFEDSSSVDVKGKYARVRGLAGLALHKADKDIDTPCGPTLRASLAKVLNQQSRAPRAAVLRSLENEILSAQGQARPLDALQVSPYRITQVVDSDGVIHSIREDTRTEFSCSRQGYFVHPRSCARFYRCVKFDQYSPDYTVFEFDCPTGLAFDSRYEVCVWPGSLPNSQACPGTSEIAPVPRTRFVCPDVEGFYVDPENCRWFFACLDHGKAPLTAYEFRCPFGLGFDAARLKCDWPWLVPGCGDIGRYEAEAYGFSGATLTGALGFRGKTADSVNVAAHQSLVSGASLDNLVGIQGGFLTRGDAIDGNYITSEELVGGASNDYVLTNDASSLVESVVRYDNGGAQSAANVGQATNYNNEPEYTSGSLILDDYRLPTDKSGAGRSNVQSVGATESYTQSARVTSSIRKNTGKYDSRYNTGQYRPQAYSGGRFNDGKYRPSNTGKYVHDPTGDKALPYNHISSPVVPYKHVDYGYTVTKGFDVGRYNGTWSYDDKQSGGYHYDRPAGPAFEEGGDVNGYTGSYNVNGYVGTYDAGAINVGLVGKTTLVDVGYTGQGYDYTQTGQPSYVSKPAVTVNHAGTDFRNLDGYSFVTNPTSSGIPTTATPFAVTTALPTVTTYRTTYVPLAPRTSVKQIFGYTPSPVTFVTPKVEVVDYNVNTNYRSEAKASTYGAGVTTGYDYPRPSVKFEEGLSFTTAAPTVSLSQGFGHQQQTVHGVASDIAELTPVTEQPFKKLVAYTTGPPASSYSQQTVNRVNAANVYTTGTGSTNYKEGGSTVTFVQPQNVVYTQQTLPTVSVQPAVSTYQPQAYSQQTIHKVDASRINAFAQNEGASYQYTNPGSYDETQKTVIQYTTPTPLVTSTYSPQAFSQQTIRKIETQKFYPVSSTVRPILREQFTYQTTPVTLYENPILKFAQKSTPQTYVTSTYAPLTYSQQTINRGSSAKATANAEYAYTKSGVAYEQPQTFIQFSTVQPAISIQPAVSTYQPQSYSQQTYHKVDAGQVNTYTQGASVDGYYDTQPVVDLGEAKTIIESSTASPIITSTYRPFKQRVQIQKLAPVSSTSLPRVDLTYQQPAVSIYENPILKYTQKVTPVTYVQPTVAVFTQTVRPLVQQSQVQQQASAEQTYENLNVQLNQEGYTYSQPAAQTKTASTKPAYSDASAVSRQEFNLNTGGQYESGKDVVFVSTTPSTVVYEDHYATQEISNNGQTYKAPDYIPPKVEQEQVYTVSTPSTPVVYQQTSTLYRTQDQNDYNPVEYSQQYDISQTLPQVTVSQTTVDLPRRNQYKQTAYQAPEIQVGYKAEEYLPPVVSTVTPVVTSTYRPPTYSTVATSREYLPAKTTYEYNGPEYLPPQTTSKPTTQSRDYLPPVSQTFESRITNVPYQDFSVPKDTTTVVSSTSTPVYRKQNIVVETAKSQLLGFESVGTDAGLVTPVSYSTTAPVVVSTADSYFTPAKTVTSTYAPELVEITSTAPRRSRPKYARPSVTSTTSAPSYQYFESTTYKAPEYLPPIENLATVGVNNADASFTINVNPYQGPSAPLQRQQNIVVETSKSNLLGFGTVGPDAGLVSYTTSAPVSSTGAYKTVTSTYAPIEQELVVTPSLVPVRRTKPKVAVVTKINDFNPLLVRKLGAVCSCQSPVLTLKGRRPSVKQQDVDSYSTNSESASQTLRTQTPVATTVVTPTPVVTSTFNPIIVPDDSFYQDYQEASNDNIAITSNGNYASSTPAAISTTERVIRIRPRVKAATVAPTYRTVLLNQVSPTVQIQEVETATDSQSFDRYGPGGWRGRDETLQGSVDCQRAGLFRHPKQCNKFYACRWDCTKQRFTLHVFNCPVQLSFDPNLGACNWPSQGPACQGDTLLTNAL</sequence>
<evidence type="ECO:0000256" key="2">
    <source>
        <dbReference type="ARBA" id="ARBA00022669"/>
    </source>
</evidence>